<evidence type="ECO:0000256" key="6">
    <source>
        <dbReference type="ARBA" id="ARBA00022777"/>
    </source>
</evidence>
<dbReference type="PANTHER" id="PTHR43065">
    <property type="entry name" value="SENSOR HISTIDINE KINASE"/>
    <property type="match status" value="1"/>
</dbReference>
<gene>
    <name evidence="11" type="ORF">SPPYR_2374</name>
</gene>
<evidence type="ECO:0000256" key="4">
    <source>
        <dbReference type="ARBA" id="ARBA00022679"/>
    </source>
</evidence>
<sequence length="678" mass="74418">MTPAADEPPVAARASEPEIADFASESVIIFDIEGAVHYWNPASEALYGWPALTMIGRGIGHLSTRSENEREHWRMLLQEGTWQGVVSRRTPSGIHIAVDIRQYVRFAQDGTPRDVIEYGRQSLSDGAVPGADWHIPDRLMAASWEIDVAASQPLIAEIARLRGEPGADARLDARYQQLVKAARIVNVNERTMRLVGGNRGRDLMIGQPVAGFWPLESRAALGELIVDAMTGQTEDATYRRQLPSDGILRDPLVTVWRAEAPGRVYAAVNGAVDDDRSYVYLRASEARYRKLVHHMPIALWQVDASHMGRIYADIRATGVTDFAAYLDANPGLVELAATTVRVTDVNRAAVEMLGGASALDLMRPVGYLFTLSRASLHNVMVGRFNGQTSHSELTKVETFDGRVLDVRMSVTYPKILAELDVTIFSFEDVTERLSIEAELRQLQADFTHAARISTLGELTTSIAHEINQPLAAIITNAETSLRWLSRDDPNVEKVKALTTRIAASGRRASDIVQHIRGMASKRQPERLAIDLNEIVQESLIFIRHEIESQSIGITANLARDLPPGMGDRIRLQQVVVNLIINSVQALDTQGSGKREIFIDTHRTEGGALAFTLRDTGPGIPPQDLDRIFEGFFTTKEAGMGIGLVICQSIIAEHGGSIAASNHPGGGAQFRFEIPVETA</sequence>
<accession>A0A1Y5Q214</accession>
<dbReference type="KEGG" id="sphu:SPPYR_2374"/>
<dbReference type="InterPro" id="IPR013656">
    <property type="entry name" value="PAS_4"/>
</dbReference>
<dbReference type="InterPro" id="IPR036097">
    <property type="entry name" value="HisK_dim/P_sf"/>
</dbReference>
<dbReference type="Pfam" id="PF02518">
    <property type="entry name" value="HATPase_c"/>
    <property type="match status" value="1"/>
</dbReference>
<dbReference type="SMART" id="SM00388">
    <property type="entry name" value="HisKA"/>
    <property type="match status" value="1"/>
</dbReference>
<protein>
    <recommendedName>
        <fullName evidence="2">histidine kinase</fullName>
        <ecNumber evidence="2">2.7.13.3</ecNumber>
    </recommendedName>
</protein>
<dbReference type="Pfam" id="PF00512">
    <property type="entry name" value="HisKA"/>
    <property type="match status" value="1"/>
</dbReference>
<organism evidence="11">
    <name type="scientific">uncultured Sphingopyxis sp</name>
    <dbReference type="NCBI Taxonomy" id="310581"/>
    <lineage>
        <taxon>Bacteria</taxon>
        <taxon>Pseudomonadati</taxon>
        <taxon>Pseudomonadota</taxon>
        <taxon>Alphaproteobacteria</taxon>
        <taxon>Sphingomonadales</taxon>
        <taxon>Sphingomonadaceae</taxon>
        <taxon>Sphingopyxis</taxon>
        <taxon>environmental samples</taxon>
    </lineage>
</organism>
<evidence type="ECO:0000256" key="7">
    <source>
        <dbReference type="ARBA" id="ARBA00022840"/>
    </source>
</evidence>
<dbReference type="InterPro" id="IPR005467">
    <property type="entry name" value="His_kinase_dom"/>
</dbReference>
<proteinExistence type="predicted"/>
<dbReference type="PANTHER" id="PTHR43065:SF10">
    <property type="entry name" value="PEROXIDE STRESS-ACTIVATED HISTIDINE KINASE MAK3"/>
    <property type="match status" value="1"/>
</dbReference>
<reference evidence="11" key="1">
    <citation type="submission" date="2016-03" db="EMBL/GenBank/DDBJ databases">
        <authorList>
            <person name="Ploux O."/>
        </authorList>
    </citation>
    <scope>NUCLEOTIDE SEQUENCE</scope>
    <source>
        <strain evidence="11">UC10</strain>
    </source>
</reference>
<dbReference type="Gene3D" id="1.10.287.130">
    <property type="match status" value="1"/>
</dbReference>
<dbReference type="GO" id="GO:0000155">
    <property type="term" value="F:phosphorelay sensor kinase activity"/>
    <property type="evidence" value="ECO:0007669"/>
    <property type="project" value="InterPro"/>
</dbReference>
<dbReference type="InterPro" id="IPR004358">
    <property type="entry name" value="Sig_transdc_His_kin-like_C"/>
</dbReference>
<dbReference type="RefSeq" id="WP_295319487.1">
    <property type="nucleotide sequence ID" value="NZ_LT598653.1"/>
</dbReference>
<dbReference type="CDD" id="cd00130">
    <property type="entry name" value="PAS"/>
    <property type="match status" value="1"/>
</dbReference>
<keyword evidence="4" id="KW-0808">Transferase</keyword>
<dbReference type="GO" id="GO:0005524">
    <property type="term" value="F:ATP binding"/>
    <property type="evidence" value="ECO:0007669"/>
    <property type="project" value="UniProtKB-KW"/>
</dbReference>
<dbReference type="InterPro" id="IPR003661">
    <property type="entry name" value="HisK_dim/P_dom"/>
</dbReference>
<keyword evidence="3" id="KW-0597">Phosphoprotein</keyword>
<evidence type="ECO:0000256" key="2">
    <source>
        <dbReference type="ARBA" id="ARBA00012438"/>
    </source>
</evidence>
<feature type="domain" description="Histidine kinase" evidence="9">
    <location>
        <begin position="461"/>
        <end position="677"/>
    </location>
</feature>
<dbReference type="CDD" id="cd00082">
    <property type="entry name" value="HisKA"/>
    <property type="match status" value="1"/>
</dbReference>
<keyword evidence="6 11" id="KW-0418">Kinase</keyword>
<dbReference type="Gene3D" id="3.30.565.10">
    <property type="entry name" value="Histidine kinase-like ATPase, C-terminal domain"/>
    <property type="match status" value="1"/>
</dbReference>
<dbReference type="EMBL" id="LT598653">
    <property type="protein sequence ID" value="SBV33494.1"/>
    <property type="molecule type" value="Genomic_DNA"/>
</dbReference>
<keyword evidence="8" id="KW-0902">Two-component regulatory system</keyword>
<dbReference type="InterPro" id="IPR035965">
    <property type="entry name" value="PAS-like_dom_sf"/>
</dbReference>
<keyword evidence="7" id="KW-0067">ATP-binding</keyword>
<dbReference type="PRINTS" id="PR00344">
    <property type="entry name" value="BCTRLSENSOR"/>
</dbReference>
<keyword evidence="5" id="KW-0547">Nucleotide-binding</keyword>
<comment type="catalytic activity">
    <reaction evidence="1">
        <text>ATP + protein L-histidine = ADP + protein N-phospho-L-histidine.</text>
        <dbReference type="EC" id="2.7.13.3"/>
    </reaction>
</comment>
<dbReference type="SUPFAM" id="SSF55785">
    <property type="entry name" value="PYP-like sensor domain (PAS domain)"/>
    <property type="match status" value="2"/>
</dbReference>
<evidence type="ECO:0000256" key="1">
    <source>
        <dbReference type="ARBA" id="ARBA00000085"/>
    </source>
</evidence>
<feature type="domain" description="PAS" evidence="10">
    <location>
        <begin position="12"/>
        <end position="57"/>
    </location>
</feature>
<dbReference type="SUPFAM" id="SSF47384">
    <property type="entry name" value="Homodimeric domain of signal transducing histidine kinase"/>
    <property type="match status" value="1"/>
</dbReference>
<dbReference type="PROSITE" id="PS50109">
    <property type="entry name" value="HIS_KIN"/>
    <property type="match status" value="1"/>
</dbReference>
<dbReference type="AlphaFoldDB" id="A0A1Y5Q214"/>
<name>A0A1Y5Q214_9SPHN</name>
<dbReference type="InterPro" id="IPR036890">
    <property type="entry name" value="HATPase_C_sf"/>
</dbReference>
<evidence type="ECO:0000259" key="9">
    <source>
        <dbReference type="PROSITE" id="PS50109"/>
    </source>
</evidence>
<dbReference type="InterPro" id="IPR003594">
    <property type="entry name" value="HATPase_dom"/>
</dbReference>
<dbReference type="PROSITE" id="PS50112">
    <property type="entry name" value="PAS"/>
    <property type="match status" value="1"/>
</dbReference>
<dbReference type="SUPFAM" id="SSF55874">
    <property type="entry name" value="ATPase domain of HSP90 chaperone/DNA topoisomerase II/histidine kinase"/>
    <property type="match status" value="1"/>
</dbReference>
<evidence type="ECO:0000259" key="10">
    <source>
        <dbReference type="PROSITE" id="PS50112"/>
    </source>
</evidence>
<dbReference type="Pfam" id="PF08448">
    <property type="entry name" value="PAS_4"/>
    <property type="match status" value="1"/>
</dbReference>
<dbReference type="InterPro" id="IPR000014">
    <property type="entry name" value="PAS"/>
</dbReference>
<evidence type="ECO:0000256" key="5">
    <source>
        <dbReference type="ARBA" id="ARBA00022741"/>
    </source>
</evidence>
<evidence type="ECO:0000256" key="3">
    <source>
        <dbReference type="ARBA" id="ARBA00022553"/>
    </source>
</evidence>
<evidence type="ECO:0000256" key="8">
    <source>
        <dbReference type="ARBA" id="ARBA00023012"/>
    </source>
</evidence>
<dbReference type="EC" id="2.7.13.3" evidence="2"/>
<dbReference type="Gene3D" id="3.30.450.20">
    <property type="entry name" value="PAS domain"/>
    <property type="match status" value="2"/>
</dbReference>
<evidence type="ECO:0000313" key="11">
    <source>
        <dbReference type="EMBL" id="SBV33494.1"/>
    </source>
</evidence>
<dbReference type="SMART" id="SM00387">
    <property type="entry name" value="HATPase_c"/>
    <property type="match status" value="1"/>
</dbReference>